<feature type="coiled-coil region" evidence="1">
    <location>
        <begin position="262"/>
        <end position="317"/>
    </location>
</feature>
<accession>A0A7M5WK03</accession>
<feature type="coiled-coil region" evidence="1">
    <location>
        <begin position="1"/>
        <end position="42"/>
    </location>
</feature>
<evidence type="ECO:0000313" key="3">
    <source>
        <dbReference type="EnsemblMetazoa" id="CLYHEMP006175.1"/>
    </source>
</evidence>
<protein>
    <submittedName>
        <fullName evidence="3">Uncharacterized protein</fullName>
    </submittedName>
</protein>
<feature type="coiled-coil region" evidence="1">
    <location>
        <begin position="93"/>
        <end position="151"/>
    </location>
</feature>
<evidence type="ECO:0000313" key="4">
    <source>
        <dbReference type="Proteomes" id="UP000594262"/>
    </source>
</evidence>
<keyword evidence="1" id="KW-0175">Coiled coil</keyword>
<evidence type="ECO:0000256" key="1">
    <source>
        <dbReference type="SAM" id="Coils"/>
    </source>
</evidence>
<feature type="coiled-coil region" evidence="1">
    <location>
        <begin position="343"/>
        <end position="370"/>
    </location>
</feature>
<dbReference type="AlphaFoldDB" id="A0A7M5WK03"/>
<name>A0A7M5WK03_9CNID</name>
<dbReference type="GeneID" id="136813395"/>
<evidence type="ECO:0000256" key="2">
    <source>
        <dbReference type="SAM" id="MobiDB-lite"/>
    </source>
</evidence>
<keyword evidence="4" id="KW-1185">Reference proteome</keyword>
<dbReference type="RefSeq" id="XP_066926018.1">
    <property type="nucleotide sequence ID" value="XM_067069917.1"/>
</dbReference>
<organism evidence="3 4">
    <name type="scientific">Clytia hemisphaerica</name>
    <dbReference type="NCBI Taxonomy" id="252671"/>
    <lineage>
        <taxon>Eukaryota</taxon>
        <taxon>Metazoa</taxon>
        <taxon>Cnidaria</taxon>
        <taxon>Hydrozoa</taxon>
        <taxon>Hydroidolina</taxon>
        <taxon>Leptothecata</taxon>
        <taxon>Obeliida</taxon>
        <taxon>Clytiidae</taxon>
        <taxon>Clytia</taxon>
    </lineage>
</organism>
<sequence length="510" mass="59081">MASTQTNSNELEQILQMKEREIKDLNIQLQSLQEYVKDSEKIVAFKERMIKDMPKNPAIQFYDPVLKRTIQRLSKENQSFKDILNEKYKSKEAADITLEIKEVRKENEHLREQLDSKFRDNQRLQQSLNSEDKKNDNLKKLTDKCSILQNENRIIRSTLLLQDQSNEYLKKCVDSQRDEFLKIFLQISSDEQGQTFIDAIRNLNSSQTKLPMGLLTPLSRDQSTDTKEIEGVEALRGAIADQLRIPKGPLLNKGGADSDSAIASMSDEIQSLNKMLRDSTEENESLKTKIDEVNFENETLKKERQNQQSNSEQFIDELLKRTHVIEGELTAARCTVEIREKEAKDFFTDIEKHKTENKQLKEELRLMKTKEKQLFDYVLQAQRRDNPPPIPPASRQLSTPVEPYQQQQYGWISGGIFPEQSGILVRDGAESPSPSPTKSASIPRDLGAQSRDYYSRQDSPPQQSPSRPPKSFSPTEKMELCEYCFREFPKGAVLFDHMMKCDKRYQRDNR</sequence>
<feature type="region of interest" description="Disordered" evidence="2">
    <location>
        <begin position="382"/>
        <end position="402"/>
    </location>
</feature>
<dbReference type="Proteomes" id="UP000594262">
    <property type="component" value="Unplaced"/>
</dbReference>
<reference evidence="3" key="1">
    <citation type="submission" date="2021-01" db="UniProtKB">
        <authorList>
            <consortium name="EnsemblMetazoa"/>
        </authorList>
    </citation>
    <scope>IDENTIFICATION</scope>
</reference>
<dbReference type="EnsemblMetazoa" id="CLYHEMT006175.1">
    <property type="protein sequence ID" value="CLYHEMP006175.1"/>
    <property type="gene ID" value="CLYHEMG006175"/>
</dbReference>
<proteinExistence type="predicted"/>
<feature type="region of interest" description="Disordered" evidence="2">
    <location>
        <begin position="425"/>
        <end position="474"/>
    </location>
</feature>